<keyword evidence="9 11" id="KW-0472">Membrane</keyword>
<evidence type="ECO:0000256" key="7">
    <source>
        <dbReference type="ARBA" id="ARBA00022737"/>
    </source>
</evidence>
<dbReference type="FunFam" id="1.20.1280.290:FF:000002">
    <property type="entry name" value="Bidirectional sugar transporter SWEET"/>
    <property type="match status" value="1"/>
</dbReference>
<keyword evidence="3" id="KW-0813">Transport</keyword>
<accession>A0A0A9EFE9</accession>
<keyword evidence="5" id="KW-0762">Sugar transport</keyword>
<protein>
    <submittedName>
        <fullName evidence="12">Uncharacterized protein</fullName>
    </submittedName>
</protein>
<reference evidence="12" key="1">
    <citation type="submission" date="2014-09" db="EMBL/GenBank/DDBJ databases">
        <authorList>
            <person name="Magalhaes I.L.F."/>
            <person name="Oliveira U."/>
            <person name="Santos F.R."/>
            <person name="Vidigal T.H.D.A."/>
            <person name="Brescovit A.D."/>
            <person name="Santos A.J."/>
        </authorList>
    </citation>
    <scope>NUCLEOTIDE SEQUENCE</scope>
    <source>
        <tissue evidence="12">Shoot tissue taken approximately 20 cm above the soil surface</tissue>
    </source>
</reference>
<keyword evidence="6 11" id="KW-0812">Transmembrane</keyword>
<evidence type="ECO:0000256" key="5">
    <source>
        <dbReference type="ARBA" id="ARBA00022597"/>
    </source>
</evidence>
<comment type="subcellular location">
    <subcellularLocation>
        <location evidence="1">Cell membrane</location>
        <topology evidence="1">Multi-pass membrane protein</topology>
    </subcellularLocation>
</comment>
<sequence>MVVGILCVLFGTGMYAAPLSVMKMVIETKSVEYMPLFLSLASLVNGICWTAYALIRFDLYITIPNGLGVLFAVAQVVLYAIYYKNTQRIMEARKRKGDQVAMTEVVVDGKPTNNGAAGGRY</sequence>
<feature type="transmembrane region" description="Helical" evidence="11">
    <location>
        <begin position="67"/>
        <end position="83"/>
    </location>
</feature>
<evidence type="ECO:0000256" key="9">
    <source>
        <dbReference type="ARBA" id="ARBA00023136"/>
    </source>
</evidence>
<keyword evidence="7" id="KW-0677">Repeat</keyword>
<dbReference type="PANTHER" id="PTHR10791">
    <property type="entry name" value="RAG1-ACTIVATING PROTEIN 1"/>
    <property type="match status" value="1"/>
</dbReference>
<comment type="function">
    <text evidence="10">Mediates both low-affinity uptake and efflux of sugar across the plasma membrane.</text>
</comment>
<evidence type="ECO:0000256" key="4">
    <source>
        <dbReference type="ARBA" id="ARBA00022475"/>
    </source>
</evidence>
<evidence type="ECO:0000256" key="3">
    <source>
        <dbReference type="ARBA" id="ARBA00022448"/>
    </source>
</evidence>
<evidence type="ECO:0000313" key="12">
    <source>
        <dbReference type="EMBL" id="JAD96575.1"/>
    </source>
</evidence>
<evidence type="ECO:0000256" key="6">
    <source>
        <dbReference type="ARBA" id="ARBA00022692"/>
    </source>
</evidence>
<proteinExistence type="inferred from homology"/>
<dbReference type="AlphaFoldDB" id="A0A0A9EFE9"/>
<dbReference type="PANTHER" id="PTHR10791:SF130">
    <property type="entry name" value="BIDIRECTIONAL SUGAR TRANSPORTER SWEET6-RELATED"/>
    <property type="match status" value="1"/>
</dbReference>
<name>A0A0A9EFE9_ARUDO</name>
<feature type="transmembrane region" description="Helical" evidence="11">
    <location>
        <begin position="32"/>
        <end position="55"/>
    </location>
</feature>
<evidence type="ECO:0000256" key="1">
    <source>
        <dbReference type="ARBA" id="ARBA00004651"/>
    </source>
</evidence>
<keyword evidence="8 11" id="KW-1133">Transmembrane helix</keyword>
<dbReference type="GO" id="GO:0051119">
    <property type="term" value="F:sugar transmembrane transporter activity"/>
    <property type="evidence" value="ECO:0007669"/>
    <property type="project" value="InterPro"/>
</dbReference>
<keyword evidence="4" id="KW-1003">Cell membrane</keyword>
<dbReference type="Pfam" id="PF03083">
    <property type="entry name" value="MtN3_slv"/>
    <property type="match status" value="1"/>
</dbReference>
<reference evidence="12" key="2">
    <citation type="journal article" date="2015" name="Data Brief">
        <title>Shoot transcriptome of the giant reed, Arundo donax.</title>
        <authorList>
            <person name="Barrero R.A."/>
            <person name="Guerrero F.D."/>
            <person name="Moolhuijzen P."/>
            <person name="Goolsby J.A."/>
            <person name="Tidwell J."/>
            <person name="Bellgard S.E."/>
            <person name="Bellgard M.I."/>
        </authorList>
    </citation>
    <scope>NUCLEOTIDE SEQUENCE</scope>
    <source>
        <tissue evidence="12">Shoot tissue taken approximately 20 cm above the soil surface</tissue>
    </source>
</reference>
<dbReference type="InterPro" id="IPR047664">
    <property type="entry name" value="SWEET"/>
</dbReference>
<dbReference type="GO" id="GO:0005886">
    <property type="term" value="C:plasma membrane"/>
    <property type="evidence" value="ECO:0007669"/>
    <property type="project" value="UniProtKB-SubCell"/>
</dbReference>
<evidence type="ECO:0000256" key="2">
    <source>
        <dbReference type="ARBA" id="ARBA00007809"/>
    </source>
</evidence>
<dbReference type="Gene3D" id="1.20.1280.290">
    <property type="match status" value="1"/>
</dbReference>
<organism evidence="12">
    <name type="scientific">Arundo donax</name>
    <name type="common">Giant reed</name>
    <name type="synonym">Donax arundinaceus</name>
    <dbReference type="NCBI Taxonomy" id="35708"/>
    <lineage>
        <taxon>Eukaryota</taxon>
        <taxon>Viridiplantae</taxon>
        <taxon>Streptophyta</taxon>
        <taxon>Embryophyta</taxon>
        <taxon>Tracheophyta</taxon>
        <taxon>Spermatophyta</taxon>
        <taxon>Magnoliopsida</taxon>
        <taxon>Liliopsida</taxon>
        <taxon>Poales</taxon>
        <taxon>Poaceae</taxon>
        <taxon>PACMAD clade</taxon>
        <taxon>Arundinoideae</taxon>
        <taxon>Arundineae</taxon>
        <taxon>Arundo</taxon>
    </lineage>
</organism>
<evidence type="ECO:0000256" key="11">
    <source>
        <dbReference type="SAM" id="Phobius"/>
    </source>
</evidence>
<dbReference type="EMBL" id="GBRH01201320">
    <property type="protein sequence ID" value="JAD96575.1"/>
    <property type="molecule type" value="Transcribed_RNA"/>
</dbReference>
<comment type="similarity">
    <text evidence="2">Belongs to the SWEET sugar transporter family.</text>
</comment>
<evidence type="ECO:0000256" key="8">
    <source>
        <dbReference type="ARBA" id="ARBA00022989"/>
    </source>
</evidence>
<dbReference type="InterPro" id="IPR004316">
    <property type="entry name" value="SWEET_rpt"/>
</dbReference>
<evidence type="ECO:0000256" key="10">
    <source>
        <dbReference type="ARBA" id="ARBA00037238"/>
    </source>
</evidence>